<comment type="caution">
    <text evidence="1">The sequence shown here is derived from an EMBL/GenBank/DDBJ whole genome shotgun (WGS) entry which is preliminary data.</text>
</comment>
<dbReference type="AlphaFoldDB" id="A0ABD2L924"/>
<evidence type="ECO:0000313" key="2">
    <source>
        <dbReference type="Proteomes" id="UP001620626"/>
    </source>
</evidence>
<reference evidence="1 2" key="1">
    <citation type="submission" date="2024-10" db="EMBL/GenBank/DDBJ databases">
        <authorList>
            <person name="Kim D."/>
        </authorList>
    </citation>
    <scope>NUCLEOTIDE SEQUENCE [LARGE SCALE GENOMIC DNA]</scope>
    <source>
        <strain evidence="1">BH-2024</strain>
    </source>
</reference>
<evidence type="ECO:0000313" key="1">
    <source>
        <dbReference type="EMBL" id="KAL3111681.1"/>
    </source>
</evidence>
<accession>A0ABD2L924</accession>
<sequence>MEKSQRSEDRWAPGGRHGGGHCVCCPLLNYHHYHHHHHHQHVKMKMMMLIGDQKLRPPPVESLESADGDRVISRRDRKLANAALAQRPGAG</sequence>
<protein>
    <submittedName>
        <fullName evidence="1">Uncharacterized protein</fullName>
    </submittedName>
</protein>
<dbReference type="Proteomes" id="UP001620626">
    <property type="component" value="Unassembled WGS sequence"/>
</dbReference>
<keyword evidence="2" id="KW-1185">Reference proteome</keyword>
<proteinExistence type="predicted"/>
<gene>
    <name evidence="1" type="ORF">niasHT_010633</name>
</gene>
<dbReference type="EMBL" id="JBICBT010000495">
    <property type="protein sequence ID" value="KAL3111681.1"/>
    <property type="molecule type" value="Genomic_DNA"/>
</dbReference>
<organism evidence="1 2">
    <name type="scientific">Heterodera trifolii</name>
    <dbReference type="NCBI Taxonomy" id="157864"/>
    <lineage>
        <taxon>Eukaryota</taxon>
        <taxon>Metazoa</taxon>
        <taxon>Ecdysozoa</taxon>
        <taxon>Nematoda</taxon>
        <taxon>Chromadorea</taxon>
        <taxon>Rhabditida</taxon>
        <taxon>Tylenchina</taxon>
        <taxon>Tylenchomorpha</taxon>
        <taxon>Tylenchoidea</taxon>
        <taxon>Heteroderidae</taxon>
        <taxon>Heteroderinae</taxon>
        <taxon>Heterodera</taxon>
    </lineage>
</organism>
<name>A0ABD2L924_9BILA</name>